<feature type="transmembrane region" description="Helical" evidence="1">
    <location>
        <begin position="55"/>
        <end position="77"/>
    </location>
</feature>
<dbReference type="AlphaFoldDB" id="A0A4V3UY67"/>
<evidence type="ECO:0000313" key="3">
    <source>
        <dbReference type="Proteomes" id="UP000305939"/>
    </source>
</evidence>
<accession>A0A4V3UY67</accession>
<organism evidence="2 3">
    <name type="scientific">Robertkochia marina</name>
    <dbReference type="NCBI Taxonomy" id="1227945"/>
    <lineage>
        <taxon>Bacteria</taxon>
        <taxon>Pseudomonadati</taxon>
        <taxon>Bacteroidota</taxon>
        <taxon>Flavobacteriia</taxon>
        <taxon>Flavobacteriales</taxon>
        <taxon>Flavobacteriaceae</taxon>
        <taxon>Robertkochia</taxon>
    </lineage>
</organism>
<dbReference type="Proteomes" id="UP000305939">
    <property type="component" value="Unassembled WGS sequence"/>
</dbReference>
<reference evidence="2 3" key="1">
    <citation type="submission" date="2019-04" db="EMBL/GenBank/DDBJ databases">
        <title>Draft genome sequence of Robertkochia marina CC-AMO-30D.</title>
        <authorList>
            <person name="Hameed A."/>
            <person name="Lin S.-Y."/>
            <person name="Shahina M."/>
            <person name="Lai W.-A."/>
            <person name="Young C.-C."/>
        </authorList>
    </citation>
    <scope>NUCLEOTIDE SEQUENCE [LARGE SCALE GENOMIC DNA]</scope>
    <source>
        <strain evidence="2 3">CC-AMO-30D</strain>
    </source>
</reference>
<evidence type="ECO:0000313" key="2">
    <source>
        <dbReference type="EMBL" id="THD67946.1"/>
    </source>
</evidence>
<gene>
    <name evidence="2" type="ORF">E7Z59_09865</name>
</gene>
<proteinExistence type="predicted"/>
<keyword evidence="1" id="KW-1133">Transmembrane helix</keyword>
<feature type="transmembrane region" description="Helical" evidence="1">
    <location>
        <begin position="115"/>
        <end position="132"/>
    </location>
</feature>
<protein>
    <submittedName>
        <fullName evidence="2">Uncharacterized protein</fullName>
    </submittedName>
</protein>
<dbReference type="EMBL" id="SSMC01000002">
    <property type="protein sequence ID" value="THD67946.1"/>
    <property type="molecule type" value="Genomic_DNA"/>
</dbReference>
<keyword evidence="1" id="KW-0472">Membrane</keyword>
<name>A0A4V3UY67_9FLAO</name>
<feature type="transmembrane region" description="Helical" evidence="1">
    <location>
        <begin position="84"/>
        <end position="103"/>
    </location>
</feature>
<sequence length="172" mass="20684">MIPKIKNKELKGSPLIIGSLVALLIAISPYIFYLYESFPKANTWQTDFFYFTSEYELYTSAWLFLGKFVPLYLFIIWFITCKHWWYHVILIPISMFVFQLISVMNDLKYLDEVEIYFIIPVMMIVIPLVYLVRLKLFDKVVHGIDLRKIDEELERYDALEKELERESHLYQS</sequence>
<evidence type="ECO:0000256" key="1">
    <source>
        <dbReference type="SAM" id="Phobius"/>
    </source>
</evidence>
<keyword evidence="1" id="KW-0812">Transmembrane</keyword>
<comment type="caution">
    <text evidence="2">The sequence shown here is derived from an EMBL/GenBank/DDBJ whole genome shotgun (WGS) entry which is preliminary data.</text>
</comment>
<keyword evidence="3" id="KW-1185">Reference proteome</keyword>
<feature type="transmembrane region" description="Helical" evidence="1">
    <location>
        <begin position="12"/>
        <end position="35"/>
    </location>
</feature>